<feature type="domain" description="Helicase C-terminal" evidence="4">
    <location>
        <begin position="837"/>
        <end position="1007"/>
    </location>
</feature>
<dbReference type="Proteomes" id="UP000243507">
    <property type="component" value="Unassembled WGS sequence"/>
</dbReference>
<sequence length="1047" mass="117284">MAFDFSYDDKGITLTVHQEAPGFLKSLFARPKGLKLEDLSAKDRNLLFAIADLKQAAESYPDSLLTDDTSIWMSHDVAAELDAQTANTLGLPPVVDLIFKTDAEGVPGQDQFRLRHEWLRLGEKQVVTRIGCILKTSDGLRRLPKWLLDAIKVSESFKTGADLQAHWEALARFRQALEPGFHQEDASASAQIGMSEFLRRLHVQIADGFSIMPTGSDIDPEFEVVPFSRKALEEENEDTDDGEVSVTMAELAGRPLKEFQNRVRSKGAKSAYKVGSGRFLVIDRSAAPALKAMAEMHHAPREERAAFIRNPRQKITAAIEQDLRDRSVLDGLTEAQQEEMIEKVAFPTFVETKEYSARVTGKTIYTGPSMVVTEGSGTTWLPEVFGESVARLIKGLPVEELEVIEEKIQQAICEGHESIEYDGEHIAASPTTERAIRRQIQTLIEEQEGKSDTDEVEAAPAPQPEPGPEGPIILEVKENLEQVQWRVKIEPRKALIPVVLPDNVRTPLKCHQVESFKWQVDAWKSGLPGILNADEQGLGKTLQTISFIAWLRAQMAQPGAKPKGPILIVAPTSLLENWEQEVERHLTPGGLGHLIRLYGSGISTRRCHGAQGKDTLDGEEHLDLSFLHEAIAAGAGKNYWLLTTYTTLTNYQHSLGAIHFSALVFDEIQALKNPGSLRAIAGMAMNADFRIGLTGTPIENSTTDLWAVMEQLAPGRLVPLTEFRKLYNTPEEGRLKALYEFVFEENQGLPPMALRRLKEDVAKELPSKTRILHPRLMPDAQAEAYERARDKLATGTKGAALKMLHHIRSVSVHPAITAIENPEEFIALSGRLKACFDIMDAIHARRERVLVFIEHIQMQYRFIELLKMRYGLRHIDLINGSTPVYKRQDIVNRFQSHLEHDQGFDVLVLGPKAAGTGLTLTAATHVIHLSRWWNPAVEEQCNDRVHRIGQTKEVTIHIPMAIHGDFREKSFDCLLHSLMTRKRKLASSALWPMGDTEADAEQLQKMLAEEVRSMNVGDPIHSAILRTFERDQVTPPEQRADRSYRYD</sequence>
<feature type="region of interest" description="Disordered" evidence="2">
    <location>
        <begin position="445"/>
        <end position="471"/>
    </location>
</feature>
<dbReference type="EMBL" id="NTJD01000014">
    <property type="protein sequence ID" value="PCD75553.1"/>
    <property type="molecule type" value="Genomic_DNA"/>
</dbReference>
<dbReference type="Pfam" id="PF00271">
    <property type="entry name" value="Helicase_C"/>
    <property type="match status" value="1"/>
</dbReference>
<comment type="caution">
    <text evidence="5">The sequence shown here is derived from an EMBL/GenBank/DDBJ whole genome shotgun (WGS) entry which is preliminary data.</text>
</comment>
<dbReference type="InterPro" id="IPR027417">
    <property type="entry name" value="P-loop_NTPase"/>
</dbReference>
<reference evidence="5 6" key="1">
    <citation type="submission" date="2017-09" db="EMBL/GenBank/DDBJ databases">
        <title>A multilocus sequence analysis scheme for characterization of bacteria in the genus Thioclava.</title>
        <authorList>
            <person name="Liu Y."/>
            <person name="Shao Z."/>
        </authorList>
    </citation>
    <scope>NUCLEOTIDE SEQUENCE [LARGE SCALE GENOMIC DNA]</scope>
    <source>
        <strain evidence="5 6">CAU 1312</strain>
    </source>
</reference>
<evidence type="ECO:0000259" key="3">
    <source>
        <dbReference type="PROSITE" id="PS51192"/>
    </source>
</evidence>
<dbReference type="Gene3D" id="3.40.50.300">
    <property type="entry name" value="P-loop containing nucleotide triphosphate hydrolases"/>
    <property type="match status" value="1"/>
</dbReference>
<dbReference type="Gene3D" id="3.40.50.10810">
    <property type="entry name" value="Tandem AAA-ATPase domain"/>
    <property type="match status" value="1"/>
</dbReference>
<evidence type="ECO:0000313" key="6">
    <source>
        <dbReference type="Proteomes" id="UP000243507"/>
    </source>
</evidence>
<dbReference type="Pfam" id="PF00176">
    <property type="entry name" value="SNF2-rel_dom"/>
    <property type="match status" value="1"/>
</dbReference>
<dbReference type="InterPro" id="IPR000330">
    <property type="entry name" value="SNF2_N"/>
</dbReference>
<evidence type="ECO:0000256" key="2">
    <source>
        <dbReference type="SAM" id="MobiDB-lite"/>
    </source>
</evidence>
<dbReference type="GO" id="GO:0004386">
    <property type="term" value="F:helicase activity"/>
    <property type="evidence" value="ECO:0007669"/>
    <property type="project" value="UniProtKB-KW"/>
</dbReference>
<evidence type="ECO:0000256" key="1">
    <source>
        <dbReference type="ARBA" id="ARBA00022801"/>
    </source>
</evidence>
<dbReference type="GO" id="GO:0005524">
    <property type="term" value="F:ATP binding"/>
    <property type="evidence" value="ECO:0007669"/>
    <property type="project" value="InterPro"/>
</dbReference>
<dbReference type="PROSITE" id="PS51194">
    <property type="entry name" value="HELICASE_CTER"/>
    <property type="match status" value="1"/>
</dbReference>
<dbReference type="AlphaFoldDB" id="A0A2A4CHK2"/>
<dbReference type="SMART" id="SM00487">
    <property type="entry name" value="DEXDc"/>
    <property type="match status" value="1"/>
</dbReference>
<proteinExistence type="predicted"/>
<evidence type="ECO:0000259" key="4">
    <source>
        <dbReference type="PROSITE" id="PS51194"/>
    </source>
</evidence>
<dbReference type="PROSITE" id="PS51192">
    <property type="entry name" value="HELICASE_ATP_BIND_1"/>
    <property type="match status" value="1"/>
</dbReference>
<organism evidence="5 6">
    <name type="scientific">Pseudothioclava arenosa</name>
    <dbReference type="NCBI Taxonomy" id="1795308"/>
    <lineage>
        <taxon>Bacteria</taxon>
        <taxon>Pseudomonadati</taxon>
        <taxon>Pseudomonadota</taxon>
        <taxon>Alphaproteobacteria</taxon>
        <taxon>Rhodobacterales</taxon>
        <taxon>Paracoccaceae</taxon>
        <taxon>Pseudothioclava</taxon>
    </lineage>
</organism>
<dbReference type="GO" id="GO:0016787">
    <property type="term" value="F:hydrolase activity"/>
    <property type="evidence" value="ECO:0007669"/>
    <property type="project" value="UniProtKB-KW"/>
</dbReference>
<keyword evidence="6" id="KW-1185">Reference proteome</keyword>
<dbReference type="InterPro" id="IPR001650">
    <property type="entry name" value="Helicase_C-like"/>
</dbReference>
<dbReference type="CDD" id="cd18793">
    <property type="entry name" value="SF2_C_SNF"/>
    <property type="match status" value="1"/>
</dbReference>
<dbReference type="OrthoDB" id="9814088at2"/>
<dbReference type="InterPro" id="IPR038718">
    <property type="entry name" value="SNF2-like_sf"/>
</dbReference>
<keyword evidence="1" id="KW-0378">Hydrolase</keyword>
<dbReference type="SMART" id="SM00490">
    <property type="entry name" value="HELICc"/>
    <property type="match status" value="1"/>
</dbReference>
<evidence type="ECO:0000313" key="5">
    <source>
        <dbReference type="EMBL" id="PCD75553.1"/>
    </source>
</evidence>
<protein>
    <submittedName>
        <fullName evidence="5">Uncharacterized protein</fullName>
    </submittedName>
</protein>
<name>A0A2A4CHK2_9RHOB</name>
<feature type="domain" description="Helicase ATP-binding" evidence="3">
    <location>
        <begin position="521"/>
        <end position="715"/>
    </location>
</feature>
<gene>
    <name evidence="5" type="ORF">CLN94_13520</name>
</gene>
<dbReference type="SUPFAM" id="SSF52540">
    <property type="entry name" value="P-loop containing nucleoside triphosphate hydrolases"/>
    <property type="match status" value="2"/>
</dbReference>
<accession>A0A2A4CHK2</accession>
<dbReference type="RefSeq" id="WP_096434528.1">
    <property type="nucleotide sequence ID" value="NZ_NTJD01000014.1"/>
</dbReference>
<dbReference type="InterPro" id="IPR049730">
    <property type="entry name" value="SNF2/RAD54-like_C"/>
</dbReference>
<dbReference type="InterPro" id="IPR014001">
    <property type="entry name" value="Helicase_ATP-bd"/>
</dbReference>
<dbReference type="CDD" id="cd17919">
    <property type="entry name" value="DEXHc_Snf"/>
    <property type="match status" value="1"/>
</dbReference>
<dbReference type="PANTHER" id="PTHR10799">
    <property type="entry name" value="SNF2/RAD54 HELICASE FAMILY"/>
    <property type="match status" value="1"/>
</dbReference>